<sequence length="202" mass="21587">MARSQDGYSRLVGWLKIVLPLGALALLSTVFLLSRTQEATQDLPYAEVEVGDDGLVERVLNPTFAGATENGDLIAFVAETARPVGQGLNRLRAMEFSGRVDLTTGSSITFESDTAFVDQPEDEARLTGSVVIASSTGYRAETEALTTKLTRIQAETDGEVVATGPFGRFTAGKMVVTTIGNGPDVDMVFTDGVKLIYNSRSE</sequence>
<feature type="transmembrane region" description="Helical" evidence="1">
    <location>
        <begin position="12"/>
        <end position="33"/>
    </location>
</feature>
<gene>
    <name evidence="2" type="ORF">ATO9_07365</name>
</gene>
<reference evidence="2 3" key="1">
    <citation type="journal article" date="2015" name="Antonie Van Leeuwenhoek">
        <title>Pseudooceanicola atlanticus gen. nov. sp. nov., isolated from surface seawater of the Atlantic Ocean and reclassification of Oceanicola batsensis, Oceanicola marinus, Oceanicola nitratireducens, Oceanicola nanhaiensis, Oceanicola antarcticus and Oceanicola flagellatus, as Pseudooceanicola batsensis comb. nov., Pseudooceanicola marinus comb. nov., Pseudooceanicola nitratireducens comb. nov., Pseudooceanicola nanhaiensis comb. nov., Pseudooceanicola antarcticus comb. nov., and Pseudooceanicola flagellatus comb. nov.</title>
        <authorList>
            <person name="Lai Q."/>
            <person name="Li G."/>
            <person name="Liu X."/>
            <person name="Du Y."/>
            <person name="Sun F."/>
            <person name="Shao Z."/>
        </authorList>
    </citation>
    <scope>NUCLEOTIDE SEQUENCE [LARGE SCALE GENOMIC DNA]</scope>
    <source>
        <strain evidence="2 3">22II-s11g</strain>
    </source>
</reference>
<evidence type="ECO:0000313" key="3">
    <source>
        <dbReference type="Proteomes" id="UP000030004"/>
    </source>
</evidence>
<dbReference type="AlphaFoldDB" id="A0A0A0EHG0"/>
<dbReference type="Pfam" id="PF06835">
    <property type="entry name" value="LptC"/>
    <property type="match status" value="1"/>
</dbReference>
<keyword evidence="3" id="KW-1185">Reference proteome</keyword>
<keyword evidence="1" id="KW-0812">Transmembrane</keyword>
<protein>
    <recommendedName>
        <fullName evidence="4">Lipopolysaccharide export system protein LptC</fullName>
    </recommendedName>
</protein>
<dbReference type="eggNOG" id="COG5375">
    <property type="taxonomic scope" value="Bacteria"/>
</dbReference>
<proteinExistence type="predicted"/>
<dbReference type="Proteomes" id="UP000030004">
    <property type="component" value="Unassembled WGS sequence"/>
</dbReference>
<keyword evidence="1" id="KW-0472">Membrane</keyword>
<dbReference type="OrthoDB" id="7871110at2"/>
<evidence type="ECO:0000313" key="2">
    <source>
        <dbReference type="EMBL" id="KGM49819.1"/>
    </source>
</evidence>
<organism evidence="2 3">
    <name type="scientific">Pseudooceanicola atlanticus</name>
    <dbReference type="NCBI Taxonomy" id="1461694"/>
    <lineage>
        <taxon>Bacteria</taxon>
        <taxon>Pseudomonadati</taxon>
        <taxon>Pseudomonadota</taxon>
        <taxon>Alphaproteobacteria</taxon>
        <taxon>Rhodobacterales</taxon>
        <taxon>Paracoccaceae</taxon>
        <taxon>Pseudooceanicola</taxon>
    </lineage>
</organism>
<dbReference type="RefSeq" id="WP_043747223.1">
    <property type="nucleotide sequence ID" value="NZ_AQQX01000002.1"/>
</dbReference>
<dbReference type="InterPro" id="IPR010664">
    <property type="entry name" value="LipoPS_assembly_LptC-rel"/>
</dbReference>
<accession>A0A0A0EHG0</accession>
<dbReference type="EMBL" id="AQQX01000002">
    <property type="protein sequence ID" value="KGM49819.1"/>
    <property type="molecule type" value="Genomic_DNA"/>
</dbReference>
<comment type="caution">
    <text evidence="2">The sequence shown here is derived from an EMBL/GenBank/DDBJ whole genome shotgun (WGS) entry which is preliminary data.</text>
</comment>
<dbReference type="STRING" id="1461694.ATO9_07365"/>
<evidence type="ECO:0008006" key="4">
    <source>
        <dbReference type="Google" id="ProtNLM"/>
    </source>
</evidence>
<evidence type="ECO:0000256" key="1">
    <source>
        <dbReference type="SAM" id="Phobius"/>
    </source>
</evidence>
<keyword evidence="1" id="KW-1133">Transmembrane helix</keyword>
<name>A0A0A0EHG0_9RHOB</name>
<dbReference type="Gene3D" id="2.60.450.10">
    <property type="entry name" value="Lipopolysaccharide (LPS) transport protein A like domain"/>
    <property type="match status" value="1"/>
</dbReference>